<dbReference type="RefSeq" id="XP_024503954.1">
    <property type="nucleotide sequence ID" value="XM_024650148.1"/>
</dbReference>
<evidence type="ECO:0000256" key="6">
    <source>
        <dbReference type="ARBA" id="ARBA00023306"/>
    </source>
</evidence>
<dbReference type="AlphaFoldDB" id="A0A090L9G1"/>
<dbReference type="GO" id="GO:0033316">
    <property type="term" value="P:meiotic spindle assembly checkpoint signaling"/>
    <property type="evidence" value="ECO:0007669"/>
    <property type="project" value="EnsemblMetazoa"/>
</dbReference>
<dbReference type="OrthoDB" id="1806at2759"/>
<dbReference type="GO" id="GO:0045120">
    <property type="term" value="C:pronucleus"/>
    <property type="evidence" value="ECO:0007669"/>
    <property type="project" value="EnsemblMetazoa"/>
</dbReference>
<keyword evidence="4" id="KW-0498">Mitosis</keyword>
<dbReference type="GO" id="GO:0005654">
    <property type="term" value="C:nucleoplasm"/>
    <property type="evidence" value="ECO:0007669"/>
    <property type="project" value="EnsemblMetazoa"/>
</dbReference>
<evidence type="ECO:0000313" key="10">
    <source>
        <dbReference type="WBParaSite" id="SRAE_1000300600.1"/>
    </source>
</evidence>
<reference evidence="8 9" key="1">
    <citation type="submission" date="2014-09" db="EMBL/GenBank/DDBJ databases">
        <authorList>
            <person name="Martin A.A."/>
        </authorList>
    </citation>
    <scope>NUCLEOTIDE SEQUENCE</scope>
    <source>
        <strain evidence="9">ED321</strain>
        <strain evidence="8">ED321 Heterogonic</strain>
    </source>
</reference>
<keyword evidence="9" id="KW-1185">Reference proteome</keyword>
<dbReference type="OMA" id="EWLYECL"/>
<sequence>MDVKTSVETKSITLQGSAQIIKDLFYYSINNILFQREIYPSDTFCRVKKWNVTLMASTDKKVKFYLDSLLKQIEVWLATKKLKKLVVAIVSVESNETVEKWEFDIETDNEVSVDGPIKSKKYDEESVRNQIGVVIRQITASVSFLPLLKDRCVFDIMAFTGDSTLPNSEWEATKDRVIKNAETTVFRDCNTGIHNVKTKVHYQVDS</sequence>
<dbReference type="InterPro" id="IPR045091">
    <property type="entry name" value="Mad2-like"/>
</dbReference>
<keyword evidence="6" id="KW-0131">Cell cycle</keyword>
<dbReference type="Gene3D" id="3.30.900.10">
    <property type="entry name" value="HORMA domain"/>
    <property type="match status" value="1"/>
</dbReference>
<dbReference type="SUPFAM" id="SSF56019">
    <property type="entry name" value="The spindle assembly checkpoint protein mad2"/>
    <property type="match status" value="1"/>
</dbReference>
<dbReference type="PROSITE" id="PS50815">
    <property type="entry name" value="HORMA"/>
    <property type="match status" value="1"/>
</dbReference>
<dbReference type="GO" id="GO:0009792">
    <property type="term" value="P:embryo development ending in birth or egg hatching"/>
    <property type="evidence" value="ECO:0007669"/>
    <property type="project" value="EnsemblMetazoa"/>
</dbReference>
<dbReference type="CTD" id="36377118"/>
<dbReference type="GO" id="GO:1990728">
    <property type="term" value="C:mitotic spindle assembly checkpoint MAD1-MAD2 complex"/>
    <property type="evidence" value="ECO:0007669"/>
    <property type="project" value="EnsemblMetazoa"/>
</dbReference>
<dbReference type="InterPro" id="IPR003511">
    <property type="entry name" value="HORMA_dom"/>
</dbReference>
<dbReference type="GO" id="GO:0000776">
    <property type="term" value="C:kinetochore"/>
    <property type="evidence" value="ECO:0007669"/>
    <property type="project" value="EnsemblMetazoa"/>
</dbReference>
<dbReference type="Proteomes" id="UP000035682">
    <property type="component" value="Unplaced"/>
</dbReference>
<dbReference type="GO" id="GO:0051233">
    <property type="term" value="C:spindle midzone"/>
    <property type="evidence" value="ECO:0007669"/>
    <property type="project" value="EnsemblMetazoa"/>
</dbReference>
<dbReference type="WBParaSite" id="SRAE_1000300600.1">
    <property type="protein sequence ID" value="SRAE_1000300600.1"/>
    <property type="gene ID" value="WBGene00259623"/>
</dbReference>
<dbReference type="GeneID" id="36377118"/>
<accession>A0A090L9G1</accession>
<evidence type="ECO:0000256" key="3">
    <source>
        <dbReference type="ARBA" id="ARBA00022618"/>
    </source>
</evidence>
<evidence type="ECO:0000313" key="9">
    <source>
        <dbReference type="Proteomes" id="UP000035682"/>
    </source>
</evidence>
<dbReference type="GO" id="GO:0005813">
    <property type="term" value="C:centrosome"/>
    <property type="evidence" value="ECO:0007669"/>
    <property type="project" value="EnsemblMetazoa"/>
</dbReference>
<keyword evidence="5" id="KW-0539">Nucleus</keyword>
<dbReference type="InterPro" id="IPR036570">
    <property type="entry name" value="HORMA_dom_sf"/>
</dbReference>
<reference evidence="10" key="2">
    <citation type="submission" date="2020-12" db="UniProtKB">
        <authorList>
            <consortium name="WormBaseParasite"/>
        </authorList>
    </citation>
    <scope>IDENTIFICATION</scope>
</reference>
<evidence type="ECO:0000256" key="2">
    <source>
        <dbReference type="ARBA" id="ARBA00010348"/>
    </source>
</evidence>
<evidence type="ECO:0000259" key="7">
    <source>
        <dbReference type="PROSITE" id="PS50815"/>
    </source>
</evidence>
<dbReference type="GO" id="GO:0051301">
    <property type="term" value="P:cell division"/>
    <property type="evidence" value="ECO:0007669"/>
    <property type="project" value="UniProtKB-KW"/>
</dbReference>
<evidence type="ECO:0000256" key="4">
    <source>
        <dbReference type="ARBA" id="ARBA00022776"/>
    </source>
</evidence>
<comment type="similarity">
    <text evidence="2">Belongs to the MAD2 family.</text>
</comment>
<evidence type="ECO:0000313" key="11">
    <source>
        <dbReference type="WormBase" id="SRAE_1000300600"/>
    </source>
</evidence>
<dbReference type="PANTHER" id="PTHR11842:SF11">
    <property type="entry name" value="MITOTIC SPINDLE ASSEMBLY CHECKPOINT PROTEIN MAD2A"/>
    <property type="match status" value="1"/>
</dbReference>
<gene>
    <name evidence="8 10 11" type="ORF">SRAE_1000300600</name>
</gene>
<name>A0A090L9G1_STRRB</name>
<dbReference type="WormBase" id="SRAE_1000300600">
    <property type="protein sequence ID" value="SRP00513"/>
    <property type="gene ID" value="WBGene00259623"/>
</dbReference>
<comment type="subcellular location">
    <subcellularLocation>
        <location evidence="1">Nucleus</location>
    </subcellularLocation>
</comment>
<evidence type="ECO:0000256" key="5">
    <source>
        <dbReference type="ARBA" id="ARBA00023242"/>
    </source>
</evidence>
<protein>
    <submittedName>
        <fullName evidence="8 10">Mitotic spindle assembly checkpoint protein MAD2A</fullName>
    </submittedName>
</protein>
<evidence type="ECO:0000313" key="8">
    <source>
        <dbReference type="EMBL" id="CEF64753.1"/>
    </source>
</evidence>
<dbReference type="EMBL" id="LN609528">
    <property type="protein sequence ID" value="CEF64753.1"/>
    <property type="molecule type" value="Genomic_DNA"/>
</dbReference>
<dbReference type="GO" id="GO:0007094">
    <property type="term" value="P:mitotic spindle assembly checkpoint signaling"/>
    <property type="evidence" value="ECO:0007669"/>
    <property type="project" value="EnsemblMetazoa"/>
</dbReference>
<dbReference type="PANTHER" id="PTHR11842">
    <property type="entry name" value="MITOTIC SPINDLE ASSEMBLY CHECKPOINT PROTEIN MAD2"/>
    <property type="match status" value="1"/>
</dbReference>
<dbReference type="GO" id="GO:0034059">
    <property type="term" value="P:response to anoxia"/>
    <property type="evidence" value="ECO:0007669"/>
    <property type="project" value="EnsemblMetazoa"/>
</dbReference>
<dbReference type="Pfam" id="PF02301">
    <property type="entry name" value="HORMA"/>
    <property type="match status" value="1"/>
</dbReference>
<proteinExistence type="inferred from homology"/>
<keyword evidence="3" id="KW-0132">Cell division</keyword>
<organism evidence="8">
    <name type="scientific">Strongyloides ratti</name>
    <name type="common">Parasitic roundworm</name>
    <dbReference type="NCBI Taxonomy" id="34506"/>
    <lineage>
        <taxon>Eukaryota</taxon>
        <taxon>Metazoa</taxon>
        <taxon>Ecdysozoa</taxon>
        <taxon>Nematoda</taxon>
        <taxon>Chromadorea</taxon>
        <taxon>Rhabditida</taxon>
        <taxon>Tylenchina</taxon>
        <taxon>Panagrolaimomorpha</taxon>
        <taxon>Strongyloidoidea</taxon>
        <taxon>Strongyloididae</taxon>
        <taxon>Strongyloides</taxon>
    </lineage>
</organism>
<dbReference type="STRING" id="34506.A0A090L9G1"/>
<feature type="domain" description="HORMA" evidence="7">
    <location>
        <begin position="15"/>
        <end position="200"/>
    </location>
</feature>
<evidence type="ECO:0000256" key="1">
    <source>
        <dbReference type="ARBA" id="ARBA00004123"/>
    </source>
</evidence>